<dbReference type="Proteomes" id="UP000812440">
    <property type="component" value="Chromosome 8_10"/>
</dbReference>
<gene>
    <name evidence="1" type="ORF">GDO86_015199</name>
</gene>
<keyword evidence="2" id="KW-1185">Reference proteome</keyword>
<organism evidence="1 2">
    <name type="scientific">Hymenochirus boettgeri</name>
    <name type="common">Congo dwarf clawed frog</name>
    <dbReference type="NCBI Taxonomy" id="247094"/>
    <lineage>
        <taxon>Eukaryota</taxon>
        <taxon>Metazoa</taxon>
        <taxon>Chordata</taxon>
        <taxon>Craniata</taxon>
        <taxon>Vertebrata</taxon>
        <taxon>Euteleostomi</taxon>
        <taxon>Amphibia</taxon>
        <taxon>Batrachia</taxon>
        <taxon>Anura</taxon>
        <taxon>Pipoidea</taxon>
        <taxon>Pipidae</taxon>
        <taxon>Pipinae</taxon>
        <taxon>Hymenochirus</taxon>
    </lineage>
</organism>
<protein>
    <submittedName>
        <fullName evidence="1">Uncharacterized protein</fullName>
    </submittedName>
</protein>
<comment type="caution">
    <text evidence="1">The sequence shown here is derived from an EMBL/GenBank/DDBJ whole genome shotgun (WGS) entry which is preliminary data.</text>
</comment>
<proteinExistence type="predicted"/>
<dbReference type="AlphaFoldDB" id="A0A8T2K0A5"/>
<sequence>MYSLNTASCWIKYDMYKLAIKTCEESFNAINKICELLSIEICKISMDTGKRYIRICLTEYCSPKLCQKPSTQKCNDVLEPISMFSFFLESILLTASNAENVIIKLFPPAL</sequence>
<accession>A0A8T2K0A5</accession>
<dbReference type="EMBL" id="JAACNH010000003">
    <property type="protein sequence ID" value="KAG8448006.1"/>
    <property type="molecule type" value="Genomic_DNA"/>
</dbReference>
<name>A0A8T2K0A5_9PIPI</name>
<evidence type="ECO:0000313" key="1">
    <source>
        <dbReference type="EMBL" id="KAG8448006.1"/>
    </source>
</evidence>
<reference evidence="1" key="1">
    <citation type="thesis" date="2020" institute="ProQuest LLC" country="789 East Eisenhower Parkway, Ann Arbor, MI, USA">
        <title>Comparative Genomics and Chromosome Evolution.</title>
        <authorList>
            <person name="Mudd A.B."/>
        </authorList>
    </citation>
    <scope>NUCLEOTIDE SEQUENCE</scope>
    <source>
        <strain evidence="1">Female2</strain>
        <tissue evidence="1">Blood</tissue>
    </source>
</reference>
<evidence type="ECO:0000313" key="2">
    <source>
        <dbReference type="Proteomes" id="UP000812440"/>
    </source>
</evidence>